<dbReference type="AlphaFoldDB" id="A0AA88DIN3"/>
<keyword evidence="4" id="KW-1185">Reference proteome</keyword>
<evidence type="ECO:0000256" key="2">
    <source>
        <dbReference type="SAM" id="MobiDB-lite"/>
    </source>
</evidence>
<reference evidence="3" key="1">
    <citation type="submission" date="2023-07" db="EMBL/GenBank/DDBJ databases">
        <title>draft genome sequence of fig (Ficus carica).</title>
        <authorList>
            <person name="Takahashi T."/>
            <person name="Nishimura K."/>
        </authorList>
    </citation>
    <scope>NUCLEOTIDE SEQUENCE</scope>
</reference>
<dbReference type="EMBL" id="BTGU01000022">
    <property type="protein sequence ID" value="GMN46314.1"/>
    <property type="molecule type" value="Genomic_DNA"/>
</dbReference>
<evidence type="ECO:0000313" key="4">
    <source>
        <dbReference type="Proteomes" id="UP001187192"/>
    </source>
</evidence>
<feature type="region of interest" description="Disordered" evidence="2">
    <location>
        <begin position="569"/>
        <end position="717"/>
    </location>
</feature>
<dbReference type="Proteomes" id="UP001187192">
    <property type="component" value="Unassembled WGS sequence"/>
</dbReference>
<comment type="caution">
    <text evidence="3">The sequence shown here is derived from an EMBL/GenBank/DDBJ whole genome shotgun (WGS) entry which is preliminary data.</text>
</comment>
<accession>A0AA88DIN3</accession>
<evidence type="ECO:0000313" key="3">
    <source>
        <dbReference type="EMBL" id="GMN46314.1"/>
    </source>
</evidence>
<sequence>MLTNLSSGKMSRKTYKQNVREKATRASVVPPDDDRVESLGNLLKLRAGYVHIKLTGPQELYLLSFRSLFEVYDVAGRGDSFTIACKEDYFAESCRELPRIKSRQRISESYRIRREGKELFLDFEMSDVTDSENEALSRSVDVTGDSDLGSSSSTSSSSSGTPVTPTSRRRDGAARLEEILQVGVGTRPDGQFIRELRDVPELPVQANPTDAASERSAGQTSTSGREGAESSDSPDPAGEPLDDRGRPEGRAMCINNQRVYRRSDQEMAELAGGFPVYSVDFYTSTVTLGYLAALRRDFQIPAEVDLRVPGENDLPSRPPPGYIALSAEYFRAGLRLPLHPFLRWALTRLNVAPAQLNANAYRILVGCFILWAKNFTTELPFRAFQNLYRMKSASSSAGSYYFQGFKGTFVAKCPDSDKQFKHLWFYAGGRWLHGHLARNELPRNKRVPVTFRNGYVWTRAPYIPGTTRGMVTELQNLAEHERDQRMLLGQSSLSEHGWLGFASTSQMPSDRRPEPVTVARMPEPTVHYRSRSTAAQAEVTPDQPGDTSPGSWGPRIADEDLDLVIRRLSPVQGQRPAQGLRIEEPMADRRGTKRPTDEDRRERLAKMANLGKGEGKVGTSAPPSPNVAPSATRPGLVPPVSTSVAAPTPTPASQTSRPPGFSRDERQPARPDPRTSRTRKDRPSQPPAPRSTRGESRLDQASLPHSQAQGQSSSAHRALVAKFEERLSVELAESSKCSDPIQAANDGVNKQIEALCIMLSGYAAAKGYANHMADEVKAANTDARHARAKVAEERAREAEGRQLFAEELVQKADRAVEEVEISKADLEEALRKAEQELASARAEHEKYVRAALPAALEEARAQAVADFLGSEDYNKRVAQMYREGMRDMKAGFKAANPSLVGVDWSFVPAESEETVAEDPPKEGEVTGAARDLEDIIILDNQVADDD</sequence>
<name>A0AA88DIN3_FICCA</name>
<feature type="coiled-coil region" evidence="1">
    <location>
        <begin position="805"/>
        <end position="850"/>
    </location>
</feature>
<keyword evidence="1" id="KW-0175">Coiled coil</keyword>
<feature type="region of interest" description="Disordered" evidence="2">
    <location>
        <begin position="503"/>
        <end position="556"/>
    </location>
</feature>
<feature type="region of interest" description="Disordered" evidence="2">
    <location>
        <begin position="1"/>
        <end position="31"/>
    </location>
</feature>
<organism evidence="3 4">
    <name type="scientific">Ficus carica</name>
    <name type="common">Common fig</name>
    <dbReference type="NCBI Taxonomy" id="3494"/>
    <lineage>
        <taxon>Eukaryota</taxon>
        <taxon>Viridiplantae</taxon>
        <taxon>Streptophyta</taxon>
        <taxon>Embryophyta</taxon>
        <taxon>Tracheophyta</taxon>
        <taxon>Spermatophyta</taxon>
        <taxon>Magnoliopsida</taxon>
        <taxon>eudicotyledons</taxon>
        <taxon>Gunneridae</taxon>
        <taxon>Pentapetalae</taxon>
        <taxon>rosids</taxon>
        <taxon>fabids</taxon>
        <taxon>Rosales</taxon>
        <taxon>Moraceae</taxon>
        <taxon>Ficeae</taxon>
        <taxon>Ficus</taxon>
    </lineage>
</organism>
<feature type="compositionally biased region" description="Basic and acidic residues" evidence="2">
    <location>
        <begin position="581"/>
        <end position="605"/>
    </location>
</feature>
<feature type="compositionally biased region" description="Polar residues" evidence="2">
    <location>
        <begin position="206"/>
        <end position="224"/>
    </location>
</feature>
<feature type="region of interest" description="Disordered" evidence="2">
    <location>
        <begin position="132"/>
        <end position="173"/>
    </location>
</feature>
<feature type="compositionally biased region" description="Basic and acidic residues" evidence="2">
    <location>
        <begin position="662"/>
        <end position="675"/>
    </location>
</feature>
<feature type="compositionally biased region" description="Polar residues" evidence="2">
    <location>
        <begin position="640"/>
        <end position="657"/>
    </location>
</feature>
<gene>
    <name evidence="3" type="ORF">TIFTF001_015505</name>
</gene>
<evidence type="ECO:0000256" key="1">
    <source>
        <dbReference type="SAM" id="Coils"/>
    </source>
</evidence>
<feature type="region of interest" description="Disordered" evidence="2">
    <location>
        <begin position="198"/>
        <end position="251"/>
    </location>
</feature>
<protein>
    <submittedName>
        <fullName evidence="3">Uncharacterized protein</fullName>
    </submittedName>
</protein>
<proteinExistence type="predicted"/>
<feature type="region of interest" description="Disordered" evidence="2">
    <location>
        <begin position="910"/>
        <end position="929"/>
    </location>
</feature>
<feature type="compositionally biased region" description="Low complexity" evidence="2">
    <location>
        <begin position="139"/>
        <end position="166"/>
    </location>
</feature>
<feature type="compositionally biased region" description="Low complexity" evidence="2">
    <location>
        <begin position="706"/>
        <end position="715"/>
    </location>
</feature>